<feature type="transmembrane region" description="Helical" evidence="1">
    <location>
        <begin position="65"/>
        <end position="83"/>
    </location>
</feature>
<comment type="caution">
    <text evidence="2">The sequence shown here is derived from an EMBL/GenBank/DDBJ whole genome shotgun (WGS) entry which is preliminary data.</text>
</comment>
<keyword evidence="3" id="KW-1185">Reference proteome</keyword>
<reference evidence="2 3" key="1">
    <citation type="submission" date="2020-08" db="EMBL/GenBank/DDBJ databases">
        <title>Genomic Encyclopedia of Type Strains, Phase IV (KMG-IV): sequencing the most valuable type-strain genomes for metagenomic binning, comparative biology and taxonomic classification.</title>
        <authorList>
            <person name="Goeker M."/>
        </authorList>
    </citation>
    <scope>NUCLEOTIDE SEQUENCE [LARGE SCALE GENOMIC DNA]</scope>
    <source>
        <strain evidence="2 3">DSM 27165</strain>
    </source>
</reference>
<sequence>MSMVAHGYGIATVGMPNLIFSNVLWGYLVRTIPQISGVWGYSIATIGVLIIIGAVIIHALRKLSFGWLMSLSIVILLLVRPVLFPQFTINAGLLTLGAVICWNFYSRQKSMQALVIGCLLAFSGYLVRSHEFLLVLLIASPLLPWSKLAKDRAGQVSIIALLLAIGAASFVDHKAYQSDAWQSFNALNPARALITDFGADTQLKNHPEILARHGYSANDINLIRSWFFVDENIANPHALNAMLMEIGPLPAQSNALNNGWIGIKTFANPVLLPGFLMAFFLLLLMPNRKLFMTWALCLAAFFALGIMGRPGVLRVYIPVVSLLLMAPILVPGTWYLVPRQGLLRWHLVQGAIVVAAFFNTTTVFSESRSAQLVAERMRKDLQGLSNDVVVVWGGLFPYEAVYPVIRKFHTAQAYRLYPLGVFTHAPFSVAYREQVAGRGMIDRLTSQRGIPIVADKQRFDLLTIYCKERLDGVLHELATQEYGQVDVSWRRCENKVAQ</sequence>
<gene>
    <name evidence="2" type="ORF">HNQ59_003855</name>
</gene>
<feature type="transmembrane region" description="Helical" evidence="1">
    <location>
        <begin position="315"/>
        <end position="337"/>
    </location>
</feature>
<feature type="transmembrane region" description="Helical" evidence="1">
    <location>
        <begin position="291"/>
        <end position="308"/>
    </location>
</feature>
<dbReference type="RefSeq" id="WP_184041915.1">
    <property type="nucleotide sequence ID" value="NZ_JACHHY010000041.1"/>
</dbReference>
<evidence type="ECO:0000256" key="1">
    <source>
        <dbReference type="SAM" id="Phobius"/>
    </source>
</evidence>
<feature type="transmembrane region" description="Helical" evidence="1">
    <location>
        <begin position="89"/>
        <end position="106"/>
    </location>
</feature>
<feature type="transmembrane region" description="Helical" evidence="1">
    <location>
        <begin position="266"/>
        <end position="285"/>
    </location>
</feature>
<protein>
    <recommendedName>
        <fullName evidence="4">Glycosyltransferase RgtA/B/C/D-like domain-containing protein</fullName>
    </recommendedName>
</protein>
<keyword evidence="1" id="KW-0812">Transmembrane</keyword>
<feature type="transmembrane region" description="Helical" evidence="1">
    <location>
        <begin position="7"/>
        <end position="27"/>
    </location>
</feature>
<dbReference type="AlphaFoldDB" id="A0A840MN21"/>
<feature type="transmembrane region" description="Helical" evidence="1">
    <location>
        <begin position="39"/>
        <end position="60"/>
    </location>
</feature>
<organism evidence="2 3">
    <name type="scientific">Chitinivorax tropicus</name>
    <dbReference type="NCBI Taxonomy" id="714531"/>
    <lineage>
        <taxon>Bacteria</taxon>
        <taxon>Pseudomonadati</taxon>
        <taxon>Pseudomonadota</taxon>
        <taxon>Betaproteobacteria</taxon>
        <taxon>Chitinivorax</taxon>
    </lineage>
</organism>
<evidence type="ECO:0008006" key="4">
    <source>
        <dbReference type="Google" id="ProtNLM"/>
    </source>
</evidence>
<accession>A0A840MN21</accession>
<feature type="transmembrane region" description="Helical" evidence="1">
    <location>
        <begin position="113"/>
        <end position="140"/>
    </location>
</feature>
<feature type="transmembrane region" description="Helical" evidence="1">
    <location>
        <begin position="343"/>
        <end position="364"/>
    </location>
</feature>
<dbReference type="Proteomes" id="UP000575898">
    <property type="component" value="Unassembled WGS sequence"/>
</dbReference>
<evidence type="ECO:0000313" key="2">
    <source>
        <dbReference type="EMBL" id="MBB5020534.1"/>
    </source>
</evidence>
<keyword evidence="1" id="KW-0472">Membrane</keyword>
<evidence type="ECO:0000313" key="3">
    <source>
        <dbReference type="Proteomes" id="UP000575898"/>
    </source>
</evidence>
<name>A0A840MN21_9PROT</name>
<feature type="transmembrane region" description="Helical" evidence="1">
    <location>
        <begin position="152"/>
        <end position="171"/>
    </location>
</feature>
<keyword evidence="1" id="KW-1133">Transmembrane helix</keyword>
<proteinExistence type="predicted"/>
<dbReference type="EMBL" id="JACHHY010000041">
    <property type="protein sequence ID" value="MBB5020534.1"/>
    <property type="molecule type" value="Genomic_DNA"/>
</dbReference>